<dbReference type="NCBIfam" id="TIGR00192">
    <property type="entry name" value="urease_beta"/>
    <property type="match status" value="1"/>
</dbReference>
<evidence type="ECO:0000256" key="1">
    <source>
        <dbReference type="ARBA" id="ARBA00022801"/>
    </source>
</evidence>
<comment type="similarity">
    <text evidence="3">Belongs to the urease beta subunit family.</text>
</comment>
<keyword evidence="5" id="KW-1185">Reference proteome</keyword>
<dbReference type="HAMAP" id="MF_01954">
    <property type="entry name" value="Urease_beta"/>
    <property type="match status" value="1"/>
</dbReference>
<dbReference type="GO" id="GO:0035550">
    <property type="term" value="C:urease complex"/>
    <property type="evidence" value="ECO:0007669"/>
    <property type="project" value="InterPro"/>
</dbReference>
<reference evidence="4 5" key="1">
    <citation type="submission" date="2018-06" db="EMBL/GenBank/DDBJ databases">
        <title>Genomic Encyclopedia of Type Strains, Phase III (KMG-III): the genomes of soil and plant-associated and newly described type strains.</title>
        <authorList>
            <person name="Whitman W."/>
        </authorList>
    </citation>
    <scope>NUCLEOTIDE SEQUENCE [LARGE SCALE GENOMIC DNA]</scope>
    <source>
        <strain evidence="4 5">CECT 9025</strain>
    </source>
</reference>
<name>A0A318SQD8_9RHOB</name>
<dbReference type="Pfam" id="PF00699">
    <property type="entry name" value="Urease_beta"/>
    <property type="match status" value="1"/>
</dbReference>
<dbReference type="UniPathway" id="UPA00258">
    <property type="reaction ID" value="UER00370"/>
</dbReference>
<comment type="catalytic activity">
    <reaction evidence="2 3">
        <text>urea + 2 H2O + H(+) = hydrogencarbonate + 2 NH4(+)</text>
        <dbReference type="Rhea" id="RHEA:20557"/>
        <dbReference type="ChEBI" id="CHEBI:15377"/>
        <dbReference type="ChEBI" id="CHEBI:15378"/>
        <dbReference type="ChEBI" id="CHEBI:16199"/>
        <dbReference type="ChEBI" id="CHEBI:17544"/>
        <dbReference type="ChEBI" id="CHEBI:28938"/>
        <dbReference type="EC" id="3.5.1.5"/>
    </reaction>
</comment>
<dbReference type="EC" id="3.5.1.5" evidence="3"/>
<dbReference type="InterPro" id="IPR036461">
    <property type="entry name" value="Urease_betasu_sf"/>
</dbReference>
<dbReference type="GO" id="GO:0009039">
    <property type="term" value="F:urease activity"/>
    <property type="evidence" value="ECO:0007669"/>
    <property type="project" value="UniProtKB-UniRule"/>
</dbReference>
<dbReference type="PANTHER" id="PTHR33569:SF1">
    <property type="entry name" value="UREASE"/>
    <property type="match status" value="1"/>
</dbReference>
<dbReference type="InterPro" id="IPR002019">
    <property type="entry name" value="Urease_beta-like"/>
</dbReference>
<comment type="subunit">
    <text evidence="3">Heterotrimer of UreA (gamma), UreB (beta) and UreC (alpha) subunits. Three heterotrimers associate to form the active enzyme.</text>
</comment>
<dbReference type="Gene3D" id="2.10.150.10">
    <property type="entry name" value="Urease, beta subunit"/>
    <property type="match status" value="1"/>
</dbReference>
<sequence length="317" mass="34834">MALEIEDASRLTPWVGKSYGQCGIKVLVLGESHYDEIGPEGERVTMPGGEGGTVSAVEKWLSGEWKIPYFSKVAGLLSHFAPFVKNDEQNVFDKISFFNFIDGILPAHRNWPSYDLVKHSRPLFLKKIQELSPDLVIATGKSKMNWFLRDIPELQQLPVPGNGISYGHGDAIIAIVNHPSGRFSYAGAIEQIEQALAAHERQDIRDRLLPPKVAPVAIPGEILPAEGEITLNEGREVTVLMVANTGDRPVQIGSHYHFAEANPALDFDREAARGRRLDIAAGTAVRFEPGQRREVVLIEIGGARKVFGFNGHVMGAL</sequence>
<dbReference type="Proteomes" id="UP000248311">
    <property type="component" value="Unassembled WGS sequence"/>
</dbReference>
<comment type="subcellular location">
    <subcellularLocation>
        <location evidence="3">Cytoplasm</location>
    </subcellularLocation>
</comment>
<gene>
    <name evidence="3" type="primary">ureB</name>
    <name evidence="4" type="ORF">DFP88_103456</name>
</gene>
<comment type="pathway">
    <text evidence="3">Nitrogen metabolism; urea degradation; CO(2) and NH(3) from urea (urease route): step 1/1.</text>
</comment>
<evidence type="ECO:0000256" key="2">
    <source>
        <dbReference type="ARBA" id="ARBA00047778"/>
    </source>
</evidence>
<keyword evidence="3" id="KW-0963">Cytoplasm</keyword>
<dbReference type="CDD" id="cd00407">
    <property type="entry name" value="Urease_beta"/>
    <property type="match status" value="1"/>
</dbReference>
<dbReference type="SUPFAM" id="SSF51278">
    <property type="entry name" value="Urease, beta-subunit"/>
    <property type="match status" value="1"/>
</dbReference>
<evidence type="ECO:0000313" key="5">
    <source>
        <dbReference type="Proteomes" id="UP000248311"/>
    </source>
</evidence>
<dbReference type="FunFam" id="2.10.150.10:FF:000001">
    <property type="entry name" value="Urease subunit beta"/>
    <property type="match status" value="1"/>
</dbReference>
<organism evidence="4 5">
    <name type="scientific">Pseudoroseicyclus aestuarii</name>
    <dbReference type="NCBI Taxonomy" id="1795041"/>
    <lineage>
        <taxon>Bacteria</taxon>
        <taxon>Pseudomonadati</taxon>
        <taxon>Pseudomonadota</taxon>
        <taxon>Alphaproteobacteria</taxon>
        <taxon>Rhodobacterales</taxon>
        <taxon>Paracoccaceae</taxon>
        <taxon>Pseudoroseicyclus</taxon>
    </lineage>
</organism>
<accession>A0A318SQD8</accession>
<dbReference type="NCBIfam" id="NF009682">
    <property type="entry name" value="PRK13203.1"/>
    <property type="match status" value="1"/>
</dbReference>
<protein>
    <recommendedName>
        <fullName evidence="3">Urease subunit beta</fullName>
        <ecNumber evidence="3">3.5.1.5</ecNumber>
    </recommendedName>
    <alternativeName>
        <fullName evidence="3">Urea amidohydrolase subunit beta</fullName>
    </alternativeName>
</protein>
<dbReference type="AlphaFoldDB" id="A0A318SQD8"/>
<evidence type="ECO:0000313" key="4">
    <source>
        <dbReference type="EMBL" id="PYE84090.1"/>
    </source>
</evidence>
<proteinExistence type="inferred from homology"/>
<dbReference type="InterPro" id="IPR050069">
    <property type="entry name" value="Urease_subunit"/>
</dbReference>
<comment type="caution">
    <text evidence="4">The sequence shown here is derived from an EMBL/GenBank/DDBJ whole genome shotgun (WGS) entry which is preliminary data.</text>
</comment>
<dbReference type="EMBL" id="QJTE01000003">
    <property type="protein sequence ID" value="PYE84090.1"/>
    <property type="molecule type" value="Genomic_DNA"/>
</dbReference>
<dbReference type="PANTHER" id="PTHR33569">
    <property type="entry name" value="UREASE"/>
    <property type="match status" value="1"/>
</dbReference>
<evidence type="ECO:0000256" key="3">
    <source>
        <dbReference type="HAMAP-Rule" id="MF_01954"/>
    </source>
</evidence>
<dbReference type="GO" id="GO:0043419">
    <property type="term" value="P:urea catabolic process"/>
    <property type="evidence" value="ECO:0007669"/>
    <property type="project" value="UniProtKB-UniRule"/>
</dbReference>
<keyword evidence="1 3" id="KW-0378">Hydrolase</keyword>